<feature type="signal peptide" evidence="2">
    <location>
        <begin position="1"/>
        <end position="21"/>
    </location>
</feature>
<evidence type="ECO:0000256" key="1">
    <source>
        <dbReference type="SAM" id="MobiDB-lite"/>
    </source>
</evidence>
<gene>
    <name evidence="3" type="ORF">ACHAWO_012735</name>
</gene>
<feature type="region of interest" description="Disordered" evidence="1">
    <location>
        <begin position="551"/>
        <end position="592"/>
    </location>
</feature>
<evidence type="ECO:0000256" key="2">
    <source>
        <dbReference type="SAM" id="SignalP"/>
    </source>
</evidence>
<dbReference type="Proteomes" id="UP001530400">
    <property type="component" value="Unassembled WGS sequence"/>
</dbReference>
<dbReference type="Pfam" id="PF26178">
    <property type="entry name" value="PI-PLC_cat"/>
    <property type="match status" value="1"/>
</dbReference>
<dbReference type="AlphaFoldDB" id="A0ABD3NCX1"/>
<keyword evidence="2" id="KW-0732">Signal</keyword>
<comment type="caution">
    <text evidence="3">The sequence shown here is derived from an EMBL/GenBank/DDBJ whole genome shotgun (WGS) entry which is preliminary data.</text>
</comment>
<feature type="region of interest" description="Disordered" evidence="1">
    <location>
        <begin position="482"/>
        <end position="503"/>
    </location>
</feature>
<keyword evidence="4" id="KW-1185">Reference proteome</keyword>
<dbReference type="SUPFAM" id="SSF51695">
    <property type="entry name" value="PLC-like phosphodiesterases"/>
    <property type="match status" value="1"/>
</dbReference>
<evidence type="ECO:0000313" key="3">
    <source>
        <dbReference type="EMBL" id="KAL3773474.1"/>
    </source>
</evidence>
<accession>A0ABD3NCX1</accession>
<organism evidence="3 4">
    <name type="scientific">Cyclotella atomus</name>
    <dbReference type="NCBI Taxonomy" id="382360"/>
    <lineage>
        <taxon>Eukaryota</taxon>
        <taxon>Sar</taxon>
        <taxon>Stramenopiles</taxon>
        <taxon>Ochrophyta</taxon>
        <taxon>Bacillariophyta</taxon>
        <taxon>Coscinodiscophyceae</taxon>
        <taxon>Thalassiosirophycidae</taxon>
        <taxon>Stephanodiscales</taxon>
        <taxon>Stephanodiscaceae</taxon>
        <taxon>Cyclotella</taxon>
    </lineage>
</organism>
<feature type="chain" id="PRO_5044774097" description="PLC-like phosphodiesterase" evidence="2">
    <location>
        <begin position="22"/>
        <end position="717"/>
    </location>
</feature>
<dbReference type="InterPro" id="IPR051057">
    <property type="entry name" value="PI-PLC_domain"/>
</dbReference>
<dbReference type="PANTHER" id="PTHR13593:SF140">
    <property type="entry name" value="PLC-LIKE PHOSPHODIESTERASE"/>
    <property type="match status" value="1"/>
</dbReference>
<protein>
    <recommendedName>
        <fullName evidence="5">PLC-like phosphodiesterase</fullName>
    </recommendedName>
</protein>
<feature type="compositionally biased region" description="Polar residues" evidence="1">
    <location>
        <begin position="489"/>
        <end position="499"/>
    </location>
</feature>
<dbReference type="Gene3D" id="3.20.20.190">
    <property type="entry name" value="Phosphatidylinositol (PI) phosphodiesterase"/>
    <property type="match status" value="1"/>
</dbReference>
<feature type="compositionally biased region" description="Low complexity" evidence="1">
    <location>
        <begin position="651"/>
        <end position="673"/>
    </location>
</feature>
<dbReference type="EMBL" id="JALLPJ020001231">
    <property type="protein sequence ID" value="KAL3773474.1"/>
    <property type="molecule type" value="Genomic_DNA"/>
</dbReference>
<feature type="region of interest" description="Disordered" evidence="1">
    <location>
        <begin position="651"/>
        <end position="694"/>
    </location>
</feature>
<feature type="compositionally biased region" description="Pro residues" evidence="1">
    <location>
        <begin position="551"/>
        <end position="565"/>
    </location>
</feature>
<reference evidence="3 4" key="1">
    <citation type="submission" date="2024-10" db="EMBL/GenBank/DDBJ databases">
        <title>Updated reference genomes for cyclostephanoid diatoms.</title>
        <authorList>
            <person name="Roberts W.R."/>
            <person name="Alverson A.J."/>
        </authorList>
    </citation>
    <scope>NUCLEOTIDE SEQUENCE [LARGE SCALE GENOMIC DNA]</scope>
    <source>
        <strain evidence="3 4">AJA010-31</strain>
    </source>
</reference>
<evidence type="ECO:0008006" key="5">
    <source>
        <dbReference type="Google" id="ProtNLM"/>
    </source>
</evidence>
<dbReference type="PANTHER" id="PTHR13593">
    <property type="match status" value="1"/>
</dbReference>
<proteinExistence type="predicted"/>
<dbReference type="InterPro" id="IPR017946">
    <property type="entry name" value="PLC-like_Pdiesterase_TIM-brl"/>
</dbReference>
<sequence>MVAASFLLAATALHTLLPAAAHESLASLPFHQTTVLASHNAHANRAAASSFFETLGINQDNSIYHQLSVDGVRALLLDIKLDGDELRLVHDPLDYGGFQEEMENNLVPFLEENEEAVVSLYLQTIGDVNTGNDEAIRAVILERLKETFSTLAVNGVPLKELTFKYDDAMWSNHNDWPTISEIVSANQRLFVFVDRSEYISSGFMNNQQVMRENDWRGIESCVSRFMWQSEKVSLSNNQQWSRLFFMNHWCCDSGADTFGTTVSEGSKLIGGGDNGWGVLYKRIKMCMNNIGGVKPNFIALDWVVESDEAKEVARFLNFGGALGTNQLCESDEDCATLSCNYSLKLCQCQECSDLGCGGCSTGDVCLAGGDGTLNECRSIESKQQDSSLQEQNSTQVQGSEIYYCGASYFDAVGNCSTGVQCPNGNGDCPDDEVCFGPFECTTDSDSESQEDQSQLSIADLLQPSLPTLEPSALLDSSSNTTISALSSAPSNAPTKSNATDPPVAPVTMYCGETYSDAKETCSDETACPGGYECPSGLICFSGVKCFTRPPSKAPTPQPTTLPPSTSPTEQTKEPSSEPTDSPVAPTKSPTAKPTFDFSNEYYCGSNYTMAQATCYTTTACPGGDPTVCEDGETCYSGIKCIAPPSVSPTLSPSFTSPTLSPVSGSENAPSGSSSTGGFGSSGTTTAPFVWPESSGETRSSTILYVLITGLHLVALLF</sequence>
<evidence type="ECO:0000313" key="4">
    <source>
        <dbReference type="Proteomes" id="UP001530400"/>
    </source>
</evidence>
<name>A0ABD3NCX1_9STRA</name>